<dbReference type="Pfam" id="PF00106">
    <property type="entry name" value="adh_short"/>
    <property type="match status" value="1"/>
</dbReference>
<dbReference type="PANTHER" id="PTHR43544:SF33">
    <property type="entry name" value="C-FACTOR"/>
    <property type="match status" value="1"/>
</dbReference>
<dbReference type="HOGENOM" id="CLU_1697783_0_0_1"/>
<sequence length="155" mass="17160">MVRTTPNTFLTWIRFSHFRLVVLHSKNLKELAANRSNVTIVKLDASDKQSIENLVAVIKEKLGIGAPGKLLQVTNEDLIRVYQTNAYHFLIIKAGKKKGFAAMINITSWLESCGQTPVGKFYPYGLSKAVMNRLTKGLSIDLIGDNVIAISMNPG</sequence>
<dbReference type="Gene3D" id="3.40.50.720">
    <property type="entry name" value="NAD(P)-binding Rossmann-like Domain"/>
    <property type="match status" value="1"/>
</dbReference>
<dbReference type="PhylomeDB" id="B3RWQ9"/>
<keyword evidence="2" id="KW-1185">Reference proteome</keyword>
<dbReference type="PANTHER" id="PTHR43544">
    <property type="entry name" value="SHORT-CHAIN DEHYDROGENASE/REDUCTASE"/>
    <property type="match status" value="1"/>
</dbReference>
<dbReference type="SUPFAM" id="SSF51735">
    <property type="entry name" value="NAD(P)-binding Rossmann-fold domains"/>
    <property type="match status" value="1"/>
</dbReference>
<dbReference type="GO" id="GO:0005737">
    <property type="term" value="C:cytoplasm"/>
    <property type="evidence" value="ECO:0000318"/>
    <property type="project" value="GO_Central"/>
</dbReference>
<proteinExistence type="predicted"/>
<dbReference type="InterPro" id="IPR036291">
    <property type="entry name" value="NAD(P)-bd_dom_sf"/>
</dbReference>
<dbReference type="GO" id="GO:0016491">
    <property type="term" value="F:oxidoreductase activity"/>
    <property type="evidence" value="ECO:0000318"/>
    <property type="project" value="GO_Central"/>
</dbReference>
<dbReference type="GeneID" id="6753843"/>
<dbReference type="CTD" id="6753843"/>
<reference evidence="1 2" key="1">
    <citation type="journal article" date="2008" name="Nature">
        <title>The Trichoplax genome and the nature of placozoans.</title>
        <authorList>
            <person name="Srivastava M."/>
            <person name="Begovic E."/>
            <person name="Chapman J."/>
            <person name="Putnam N.H."/>
            <person name="Hellsten U."/>
            <person name="Kawashima T."/>
            <person name="Kuo A."/>
            <person name="Mitros T."/>
            <person name="Salamov A."/>
            <person name="Carpenter M.L."/>
            <person name="Signorovitch A.Y."/>
            <person name="Moreno M.A."/>
            <person name="Kamm K."/>
            <person name="Grimwood J."/>
            <person name="Schmutz J."/>
            <person name="Shapiro H."/>
            <person name="Grigoriev I.V."/>
            <person name="Buss L.W."/>
            <person name="Schierwater B."/>
            <person name="Dellaporta S.L."/>
            <person name="Rokhsar D.S."/>
        </authorList>
    </citation>
    <scope>NUCLEOTIDE SEQUENCE [LARGE SCALE GENOMIC DNA]</scope>
    <source>
        <strain evidence="1 2">Grell-BS-1999</strain>
    </source>
</reference>
<accession>B3RWQ9</accession>
<dbReference type="InterPro" id="IPR051468">
    <property type="entry name" value="Fungal_SecMetab_SDRs"/>
</dbReference>
<dbReference type="RefSeq" id="XP_002112630.1">
    <property type="nucleotide sequence ID" value="XM_002112594.1"/>
</dbReference>
<dbReference type="Proteomes" id="UP000009022">
    <property type="component" value="Unassembled WGS sequence"/>
</dbReference>
<name>B3RWQ9_TRIAD</name>
<dbReference type="EMBL" id="DS985245">
    <property type="protein sequence ID" value="EDV24740.1"/>
    <property type="molecule type" value="Genomic_DNA"/>
</dbReference>
<evidence type="ECO:0000313" key="1">
    <source>
        <dbReference type="EMBL" id="EDV24740.1"/>
    </source>
</evidence>
<dbReference type="InterPro" id="IPR002347">
    <property type="entry name" value="SDR_fam"/>
</dbReference>
<protein>
    <submittedName>
        <fullName evidence="1">Uncharacterized protein</fullName>
    </submittedName>
</protein>
<dbReference type="AlphaFoldDB" id="B3RWQ9"/>
<dbReference type="InParanoid" id="B3RWQ9"/>
<gene>
    <name evidence="1" type="ORF">TRIADDRAFT_56844</name>
</gene>
<organism evidence="1 2">
    <name type="scientific">Trichoplax adhaerens</name>
    <name type="common">Trichoplax reptans</name>
    <dbReference type="NCBI Taxonomy" id="10228"/>
    <lineage>
        <taxon>Eukaryota</taxon>
        <taxon>Metazoa</taxon>
        <taxon>Placozoa</taxon>
        <taxon>Uniplacotomia</taxon>
        <taxon>Trichoplacea</taxon>
        <taxon>Trichoplacidae</taxon>
        <taxon>Trichoplax</taxon>
    </lineage>
</organism>
<dbReference type="KEGG" id="tad:TRIADDRAFT_56844"/>
<evidence type="ECO:0000313" key="2">
    <source>
        <dbReference type="Proteomes" id="UP000009022"/>
    </source>
</evidence>